<dbReference type="STRING" id="1141662.OOA_08112"/>
<dbReference type="SUPFAM" id="SSF53613">
    <property type="entry name" value="Ribokinase-like"/>
    <property type="match status" value="1"/>
</dbReference>
<dbReference type="AlphaFoldDB" id="K8WXR7"/>
<comment type="function">
    <text evidence="10">Catalyzes the phosphorylation of 2-keto-3-deoxygluconate (KDG) to produce 2-keto-3-deoxy-6-phosphogluconate (KDPG).</text>
</comment>
<evidence type="ECO:0000256" key="14">
    <source>
        <dbReference type="ARBA" id="ARBA00080545"/>
    </source>
</evidence>
<name>K8WXR7_9GAMM</name>
<dbReference type="GO" id="GO:0042840">
    <property type="term" value="P:D-glucuronate catabolic process"/>
    <property type="evidence" value="ECO:0007669"/>
    <property type="project" value="TreeGrafter"/>
</dbReference>
<evidence type="ECO:0000313" key="16">
    <source>
        <dbReference type="EMBL" id="EKT62197.1"/>
    </source>
</evidence>
<evidence type="ECO:0000313" key="17">
    <source>
        <dbReference type="Proteomes" id="UP000009336"/>
    </source>
</evidence>
<keyword evidence="5" id="KW-0067">ATP-binding</keyword>
<evidence type="ECO:0000256" key="6">
    <source>
        <dbReference type="ARBA" id="ARBA00023277"/>
    </source>
</evidence>
<comment type="catalytic activity">
    <reaction evidence="9">
        <text>2-dehydro-3-deoxy-D-gluconate + ATP = 2-dehydro-3-deoxy-6-phospho-D-gluconate + ADP + H(+)</text>
        <dbReference type="Rhea" id="RHEA:14797"/>
        <dbReference type="ChEBI" id="CHEBI:15378"/>
        <dbReference type="ChEBI" id="CHEBI:30616"/>
        <dbReference type="ChEBI" id="CHEBI:57569"/>
        <dbReference type="ChEBI" id="CHEBI:57990"/>
        <dbReference type="ChEBI" id="CHEBI:456216"/>
        <dbReference type="EC" id="2.7.1.45"/>
    </reaction>
</comment>
<dbReference type="InterPro" id="IPR050306">
    <property type="entry name" value="PfkB_Carbo_kinase"/>
</dbReference>
<evidence type="ECO:0000256" key="11">
    <source>
        <dbReference type="ARBA" id="ARBA00066369"/>
    </source>
</evidence>
<dbReference type="OrthoDB" id="9776822at2"/>
<keyword evidence="6" id="KW-0119">Carbohydrate metabolism</keyword>
<proteinExistence type="inferred from homology"/>
<dbReference type="EC" id="2.7.1.45" evidence="11"/>
<dbReference type="eggNOG" id="COG0524">
    <property type="taxonomic scope" value="Bacteria"/>
</dbReference>
<evidence type="ECO:0000256" key="13">
    <source>
        <dbReference type="ARBA" id="ARBA00075711"/>
    </source>
</evidence>
<organism evidence="16 17">
    <name type="scientific">Providencia burhodogranariea DSM 19968</name>
    <dbReference type="NCBI Taxonomy" id="1141662"/>
    <lineage>
        <taxon>Bacteria</taxon>
        <taxon>Pseudomonadati</taxon>
        <taxon>Pseudomonadota</taxon>
        <taxon>Gammaproteobacteria</taxon>
        <taxon>Enterobacterales</taxon>
        <taxon>Morganellaceae</taxon>
        <taxon>Providencia</taxon>
    </lineage>
</organism>
<comment type="pathway">
    <text evidence="7">Carbohydrate acid metabolism; 2-dehydro-3-deoxy-D-gluconate degradation; D-glyceraldehyde 3-phosphate and pyruvate from 2-dehydro-3-deoxy-D-gluconate: step 1/2.</text>
</comment>
<evidence type="ECO:0000256" key="12">
    <source>
        <dbReference type="ARBA" id="ARBA00067931"/>
    </source>
</evidence>
<dbReference type="Gene3D" id="3.40.1190.20">
    <property type="match status" value="1"/>
</dbReference>
<comment type="caution">
    <text evidence="16">The sequence shown here is derived from an EMBL/GenBank/DDBJ whole genome shotgun (WGS) entry which is preliminary data.</text>
</comment>
<dbReference type="PATRIC" id="fig|1141662.3.peg.1647"/>
<dbReference type="GO" id="GO:0006974">
    <property type="term" value="P:DNA damage response"/>
    <property type="evidence" value="ECO:0007669"/>
    <property type="project" value="TreeGrafter"/>
</dbReference>
<evidence type="ECO:0000256" key="4">
    <source>
        <dbReference type="ARBA" id="ARBA00022777"/>
    </source>
</evidence>
<evidence type="ECO:0000256" key="3">
    <source>
        <dbReference type="ARBA" id="ARBA00022741"/>
    </source>
</evidence>
<accession>K8WXR7</accession>
<protein>
    <recommendedName>
        <fullName evidence="12">2-dehydro-3-deoxygluconokinase</fullName>
        <ecNumber evidence="11">2.7.1.45</ecNumber>
    </recommendedName>
    <alternativeName>
        <fullName evidence="13">2-keto-3-deoxygluconokinase</fullName>
    </alternativeName>
    <alternativeName>
        <fullName evidence="14">3-deoxy-2-oxo-D-gluconate kinase</fullName>
    </alternativeName>
    <alternativeName>
        <fullName evidence="8">KDG kinase</fullName>
    </alternativeName>
</protein>
<dbReference type="InterPro" id="IPR002173">
    <property type="entry name" value="Carboh/pur_kinase_PfkB_CS"/>
</dbReference>
<dbReference type="PANTHER" id="PTHR43085">
    <property type="entry name" value="HEXOKINASE FAMILY MEMBER"/>
    <property type="match status" value="1"/>
</dbReference>
<evidence type="ECO:0000256" key="1">
    <source>
        <dbReference type="ARBA" id="ARBA00010688"/>
    </source>
</evidence>
<dbReference type="Pfam" id="PF00294">
    <property type="entry name" value="PfkB"/>
    <property type="match status" value="1"/>
</dbReference>
<dbReference type="RefSeq" id="WP_008911643.1">
    <property type="nucleotide sequence ID" value="NZ_KB233222.1"/>
</dbReference>
<dbReference type="HOGENOM" id="CLU_027634_8_0_6"/>
<evidence type="ECO:0000256" key="10">
    <source>
        <dbReference type="ARBA" id="ARBA00054997"/>
    </source>
</evidence>
<reference evidence="16 17" key="1">
    <citation type="journal article" date="2012" name="BMC Genomics">
        <title>Comparative genomics of bacteria in the genus Providencia isolated from wild Drosophila melanogaster.</title>
        <authorList>
            <person name="Galac M.R."/>
            <person name="Lazzaro B.P."/>
        </authorList>
    </citation>
    <scope>NUCLEOTIDE SEQUENCE [LARGE SCALE GENOMIC DNA]</scope>
    <source>
        <strain evidence="16 17">DSM 19968</strain>
    </source>
</reference>
<feature type="domain" description="Carbohydrate kinase PfkB" evidence="15">
    <location>
        <begin position="6"/>
        <end position="304"/>
    </location>
</feature>
<dbReference type="GO" id="GO:0008673">
    <property type="term" value="F:2-dehydro-3-deoxygluconokinase activity"/>
    <property type="evidence" value="ECO:0007669"/>
    <property type="project" value="UniProtKB-EC"/>
</dbReference>
<evidence type="ECO:0000256" key="5">
    <source>
        <dbReference type="ARBA" id="ARBA00022840"/>
    </source>
</evidence>
<keyword evidence="17" id="KW-1185">Reference proteome</keyword>
<dbReference type="FunFam" id="3.40.1190.20:FF:000011">
    <property type="entry name" value="2-dehydro-3-deoxygluconokinase, putative"/>
    <property type="match status" value="1"/>
</dbReference>
<dbReference type="InterPro" id="IPR011611">
    <property type="entry name" value="PfkB_dom"/>
</dbReference>
<dbReference type="InterPro" id="IPR029056">
    <property type="entry name" value="Ribokinase-like"/>
</dbReference>
<comment type="similarity">
    <text evidence="1">Belongs to the carbohydrate kinase PfkB family.</text>
</comment>
<keyword evidence="2" id="KW-0808">Transferase</keyword>
<evidence type="ECO:0000256" key="8">
    <source>
        <dbReference type="ARBA" id="ARBA00044254"/>
    </source>
</evidence>
<dbReference type="PANTHER" id="PTHR43085:SF15">
    <property type="entry name" value="2-DEHYDRO-3-DEOXYGLUCONOKINASE"/>
    <property type="match status" value="1"/>
</dbReference>
<dbReference type="GO" id="GO:0019698">
    <property type="term" value="P:D-galacturonate catabolic process"/>
    <property type="evidence" value="ECO:0007669"/>
    <property type="project" value="TreeGrafter"/>
</dbReference>
<dbReference type="GO" id="GO:0005829">
    <property type="term" value="C:cytosol"/>
    <property type="evidence" value="ECO:0007669"/>
    <property type="project" value="TreeGrafter"/>
</dbReference>
<dbReference type="EMBL" id="AKKL01000021">
    <property type="protein sequence ID" value="EKT62197.1"/>
    <property type="molecule type" value="Genomic_DNA"/>
</dbReference>
<dbReference type="Proteomes" id="UP000009336">
    <property type="component" value="Unassembled WGS sequence"/>
</dbReference>
<evidence type="ECO:0000256" key="7">
    <source>
        <dbReference type="ARBA" id="ARBA00043951"/>
    </source>
</evidence>
<evidence type="ECO:0000259" key="15">
    <source>
        <dbReference type="Pfam" id="PF00294"/>
    </source>
</evidence>
<keyword evidence="4 16" id="KW-0418">Kinase</keyword>
<dbReference type="GO" id="GO:0005524">
    <property type="term" value="F:ATP binding"/>
    <property type="evidence" value="ECO:0007669"/>
    <property type="project" value="UniProtKB-KW"/>
</dbReference>
<dbReference type="PROSITE" id="PS00584">
    <property type="entry name" value="PFKB_KINASES_2"/>
    <property type="match status" value="1"/>
</dbReference>
<evidence type="ECO:0000256" key="9">
    <source>
        <dbReference type="ARBA" id="ARBA00050729"/>
    </source>
</evidence>
<keyword evidence="3" id="KW-0547">Nucleotide-binding</keyword>
<sequence length="323" mass="35784">MATALQVAVIGECMVELQKSGELFKQTFGGDTLNTALYLARLTREYGVTTHYLTGLGKDPFSQQMLESWQKEGINTDNVFISDKHLPGMYLIETSDDGERRFFYWRDNAAAKFWLNEHSAERTQQLLNQQQYIYLSGISLAILSELSRNILFSLLKNARQAGAKVIFDNNYRPALWPSVDAAQNAYQKMLSLTDMAFLTFDDEQLLYGDQDEAQSIARAQQNGVEEIVIKRGANACFVVIDKQQIEVPANKISNVIDTTAAGDSFSAGYLACRILGGSPTDAAQTGHLLAGTVIQHRGAIIPSDAMPDNAIQNIKGFKHESVN</sequence>
<evidence type="ECO:0000256" key="2">
    <source>
        <dbReference type="ARBA" id="ARBA00022679"/>
    </source>
</evidence>
<gene>
    <name evidence="16" type="ORF">OOA_08112</name>
</gene>
<dbReference type="CDD" id="cd01166">
    <property type="entry name" value="KdgK"/>
    <property type="match status" value="1"/>
</dbReference>